<dbReference type="InterPro" id="IPR013989">
    <property type="entry name" value="Dev_and_cell_death_domain"/>
</dbReference>
<evidence type="ECO:0000256" key="1">
    <source>
        <dbReference type="SAM" id="MobiDB-lite"/>
    </source>
</evidence>
<evidence type="ECO:0000313" key="3">
    <source>
        <dbReference type="EMBL" id="JAG94529.1"/>
    </source>
</evidence>
<dbReference type="Pfam" id="PF10539">
    <property type="entry name" value="Dev_Cell_Death"/>
    <property type="match status" value="1"/>
</dbReference>
<feature type="domain" description="DCD" evidence="2">
    <location>
        <begin position="269"/>
        <end position="399"/>
    </location>
</feature>
<feature type="compositionally biased region" description="Basic and acidic residues" evidence="1">
    <location>
        <begin position="10"/>
        <end position="21"/>
    </location>
</feature>
<dbReference type="SMART" id="SM00767">
    <property type="entry name" value="DCD"/>
    <property type="match status" value="1"/>
</dbReference>
<reference evidence="3" key="1">
    <citation type="submission" date="2015-03" db="EMBL/GenBank/DDBJ databases">
        <title>A transcriptome of Araucaria cunninghamii, an australian fine timber species.</title>
        <authorList>
            <person name="Jing Yi C.J.Y."/>
            <person name="Yin San L.Y.S."/>
            <person name="Abdul Karim S.S."/>
            <person name="Wan Azmi N.N."/>
            <person name="Hercus R.R."/>
            <person name="Croft L.L."/>
        </authorList>
    </citation>
    <scope>NUCLEOTIDE SEQUENCE</scope>
    <source>
        <strain evidence="3">MI0301</strain>
        <tissue evidence="3">Leaf</tissue>
    </source>
</reference>
<protein>
    <recommendedName>
        <fullName evidence="2">DCD domain-containing protein</fullName>
    </recommendedName>
</protein>
<dbReference type="PROSITE" id="PS51222">
    <property type="entry name" value="DCD"/>
    <property type="match status" value="1"/>
</dbReference>
<dbReference type="AlphaFoldDB" id="A0A0D6QVG9"/>
<proteinExistence type="predicted"/>
<dbReference type="PANTHER" id="PTHR46444:SF19">
    <property type="entry name" value="OS02G0745600 PROTEIN"/>
    <property type="match status" value="1"/>
</dbReference>
<dbReference type="PANTHER" id="PTHR46444">
    <property type="entry name" value="DCD (DEVELOPMENT AND CELL DEATH) DOMAIN PROTEIN-RELATED"/>
    <property type="match status" value="1"/>
</dbReference>
<feature type="region of interest" description="Disordered" evidence="1">
    <location>
        <begin position="901"/>
        <end position="932"/>
    </location>
</feature>
<organism evidence="3">
    <name type="scientific">Araucaria cunninghamii</name>
    <name type="common">Hoop pine</name>
    <name type="synonym">Moreton Bay pine</name>
    <dbReference type="NCBI Taxonomy" id="56994"/>
    <lineage>
        <taxon>Eukaryota</taxon>
        <taxon>Viridiplantae</taxon>
        <taxon>Streptophyta</taxon>
        <taxon>Embryophyta</taxon>
        <taxon>Tracheophyta</taxon>
        <taxon>Spermatophyta</taxon>
        <taxon>Pinopsida</taxon>
        <taxon>Pinidae</taxon>
        <taxon>Conifers II</taxon>
        <taxon>Araucariales</taxon>
        <taxon>Araucariaceae</taxon>
        <taxon>Araucaria</taxon>
    </lineage>
</organism>
<dbReference type="EMBL" id="GCKF01043214">
    <property type="protein sequence ID" value="JAG94529.1"/>
    <property type="molecule type" value="Transcribed_RNA"/>
</dbReference>
<accession>A0A0D6QVG9</accession>
<feature type="compositionally biased region" description="Low complexity" evidence="1">
    <location>
        <begin position="901"/>
        <end position="914"/>
    </location>
</feature>
<feature type="region of interest" description="Disordered" evidence="1">
    <location>
        <begin position="1"/>
        <end position="59"/>
    </location>
</feature>
<name>A0A0D6QVG9_ARACU</name>
<evidence type="ECO:0000259" key="2">
    <source>
        <dbReference type="PROSITE" id="PS51222"/>
    </source>
</evidence>
<sequence>MLRTRVLRSASRDSPDDESVRKTPRLVPDLREMLNGQASVGSPRFESAEGRLQRKMSSDVVSRKSAIQGKGYVKPALKRKEVWKGVDKMTVLEDIKSFLVKRQKLPDNSSVALPQQRRVVNISGSGDAGKKLLISRNVRQSAYEEDFDEGANSTGFIPSKVGQRRTDFVEDYDENHETLSGKSLRIHSQFASDNENLLTRGYKGNSSDLPQKSLQSHRLVERLETRSASQKKMIINQGLKDKYDDRYGLSSDELKIFLREESQDGGLGDQLAGLIFMCNDRQRVNCFRYQVFGMPTSKAKLLDHVKLGTKLFLFEYESRKLWGIFEASSYPDVEIDKEAFREAEIDFPLQVRFSIYKLCDPLPEELFKEAIKENYYSMRKFHFELNAEQVYKLAQLFCSNLSPVSRGPSRMVNAVPQPLRMVNTVPQSSRMVNAISQPPRIINAVTQPSVSRGTLLASRHHDPLSLPDKVSLEERDIDVQTRREISYRSSSFKKVPTSASSKLGQNDYGLGNISENLEFEDVDRISPSGRYMRIRENVMTDLTKLKREHLIKDMNKDWVNRKVDVSGEEGRNNHSCNELDLRQLRYKPSYGLEGRHRDDVLESPVDTLYMGLNEKDSIGRSSNPATAFSTKGAGQLNISVKESNGRIGKHVQTAARDLDSTVAYPSLAMSIKGQSAENVRATHIGLVNARYNARKALENERGEFNEPKEQLESSLSGYHDGSTASVSLSMLENNYLDAERKMISQNTFLVSKSNKGVHPVIAPDYEFQKFQQPSCTDATVNMTTVKRNLSALLNDGEDHSSTRVVDTSGKIKVKNDTTSWMETLQDKGLHRIDGDERSHFKENLFVTVPNLKSKPSMKMPMASAKSLSIATVSNPLSKAETTETIQQKKLPVWLRLSGRVSNTSSSTRSRSRSLSLEEMKPSGENVSEEDYETDNFLEEDYYSPDEYEVIDSPEEHYVIDFKRRKHLHGSEDQTKSEVVIDSVSKATASLQENEPDFQKKRRRLIRPDITASDVKSILPTNAAAEDQQNAALSSRERGDIDSKN</sequence>
<feature type="compositionally biased region" description="Basic and acidic residues" evidence="1">
    <location>
        <begin position="1034"/>
        <end position="1044"/>
    </location>
</feature>
<feature type="region of interest" description="Disordered" evidence="1">
    <location>
        <begin position="1016"/>
        <end position="1044"/>
    </location>
</feature>